<sequence length="73" mass="7783">MDNITTTVHLTDPTGHQTLELTQDETIALVENSGSNTWVFNGEGQMVQPAQLAEADWNTIGTVRVTPGLVGGC</sequence>
<name>A0A381RNA5_9ZZZZ</name>
<gene>
    <name evidence="1" type="ORF">METZ01_LOCUS46200</name>
</gene>
<organism evidence="1">
    <name type="scientific">marine metagenome</name>
    <dbReference type="NCBI Taxonomy" id="408172"/>
    <lineage>
        <taxon>unclassified sequences</taxon>
        <taxon>metagenomes</taxon>
        <taxon>ecological metagenomes</taxon>
    </lineage>
</organism>
<reference evidence="1" key="1">
    <citation type="submission" date="2018-05" db="EMBL/GenBank/DDBJ databases">
        <authorList>
            <person name="Lanie J.A."/>
            <person name="Ng W.-L."/>
            <person name="Kazmierczak K.M."/>
            <person name="Andrzejewski T.M."/>
            <person name="Davidsen T.M."/>
            <person name="Wayne K.J."/>
            <person name="Tettelin H."/>
            <person name="Glass J.I."/>
            <person name="Rusch D."/>
            <person name="Podicherti R."/>
            <person name="Tsui H.-C.T."/>
            <person name="Winkler M.E."/>
        </authorList>
    </citation>
    <scope>NUCLEOTIDE SEQUENCE</scope>
</reference>
<dbReference type="AlphaFoldDB" id="A0A381RNA5"/>
<dbReference type="EMBL" id="UINC01002138">
    <property type="protein sequence ID" value="SUZ93346.1"/>
    <property type="molecule type" value="Genomic_DNA"/>
</dbReference>
<accession>A0A381RNA5</accession>
<proteinExistence type="predicted"/>
<protein>
    <submittedName>
        <fullName evidence="1">Uncharacterized protein</fullName>
    </submittedName>
</protein>
<evidence type="ECO:0000313" key="1">
    <source>
        <dbReference type="EMBL" id="SUZ93346.1"/>
    </source>
</evidence>